<reference evidence="8" key="1">
    <citation type="submission" date="2021-07" db="EMBL/GenBank/DDBJ databases">
        <title>Genome Resource of American Ginseng Black Spot Pathogen Alternaria panax.</title>
        <authorList>
            <person name="Qiu C."/>
            <person name="Wang W."/>
            <person name="Liu Z."/>
        </authorList>
    </citation>
    <scope>NUCLEOTIDE SEQUENCE</scope>
    <source>
        <strain evidence="8">BNCC115425</strain>
    </source>
</reference>
<name>A0AAD4NTS9_9PLEO</name>
<feature type="compositionally biased region" description="Basic and acidic residues" evidence="6">
    <location>
        <begin position="68"/>
        <end position="77"/>
    </location>
</feature>
<feature type="compositionally biased region" description="Basic and acidic residues" evidence="6">
    <location>
        <begin position="1372"/>
        <end position="1384"/>
    </location>
</feature>
<keyword evidence="2" id="KW-0597">Phosphoprotein</keyword>
<accession>A0AAD4NTS9</accession>
<feature type="domain" description="Ubiquitin-like protease family profile" evidence="7">
    <location>
        <begin position="658"/>
        <end position="973"/>
    </location>
</feature>
<feature type="region of interest" description="Disordered" evidence="6">
    <location>
        <begin position="1022"/>
        <end position="1096"/>
    </location>
</feature>
<dbReference type="Gene3D" id="3.40.395.10">
    <property type="entry name" value="Adenoviral Proteinase, Chain A"/>
    <property type="match status" value="1"/>
</dbReference>
<evidence type="ECO:0000259" key="7">
    <source>
        <dbReference type="PROSITE" id="PS50600"/>
    </source>
</evidence>
<feature type="region of interest" description="Disordered" evidence="6">
    <location>
        <begin position="593"/>
        <end position="618"/>
    </location>
</feature>
<feature type="compositionally biased region" description="Polar residues" evidence="6">
    <location>
        <begin position="1148"/>
        <end position="1166"/>
    </location>
</feature>
<feature type="compositionally biased region" description="Polar residues" evidence="6">
    <location>
        <begin position="1278"/>
        <end position="1297"/>
    </location>
</feature>
<keyword evidence="3" id="KW-0645">Protease</keyword>
<dbReference type="GO" id="GO:0070139">
    <property type="term" value="F:SUMO-specific endopeptidase activity"/>
    <property type="evidence" value="ECO:0007669"/>
    <property type="project" value="TreeGrafter"/>
</dbReference>
<feature type="compositionally biased region" description="Basic residues" evidence="6">
    <location>
        <begin position="1266"/>
        <end position="1275"/>
    </location>
</feature>
<feature type="region of interest" description="Disordered" evidence="6">
    <location>
        <begin position="158"/>
        <end position="188"/>
    </location>
</feature>
<feature type="compositionally biased region" description="Basic and acidic residues" evidence="6">
    <location>
        <begin position="1298"/>
        <end position="1307"/>
    </location>
</feature>
<evidence type="ECO:0000256" key="4">
    <source>
        <dbReference type="ARBA" id="ARBA00022786"/>
    </source>
</evidence>
<dbReference type="PANTHER" id="PTHR46896">
    <property type="entry name" value="SENTRIN-SPECIFIC PROTEASE"/>
    <property type="match status" value="1"/>
</dbReference>
<feature type="region of interest" description="Disordered" evidence="6">
    <location>
        <begin position="212"/>
        <end position="294"/>
    </location>
</feature>
<dbReference type="GO" id="GO:0005634">
    <property type="term" value="C:nucleus"/>
    <property type="evidence" value="ECO:0007669"/>
    <property type="project" value="TreeGrafter"/>
</dbReference>
<feature type="compositionally biased region" description="Basic and acidic residues" evidence="6">
    <location>
        <begin position="51"/>
        <end position="61"/>
    </location>
</feature>
<keyword evidence="4" id="KW-0833">Ubl conjugation pathway</keyword>
<dbReference type="Pfam" id="PF02902">
    <property type="entry name" value="Peptidase_C48"/>
    <property type="match status" value="1"/>
</dbReference>
<feature type="region of interest" description="Disordered" evidence="6">
    <location>
        <begin position="311"/>
        <end position="330"/>
    </location>
</feature>
<feature type="region of interest" description="Disordered" evidence="6">
    <location>
        <begin position="1"/>
        <end position="134"/>
    </location>
</feature>
<comment type="similarity">
    <text evidence="1">Belongs to the peptidase C48 family.</text>
</comment>
<evidence type="ECO:0000256" key="6">
    <source>
        <dbReference type="SAM" id="MobiDB-lite"/>
    </source>
</evidence>
<dbReference type="InterPro" id="IPR003653">
    <property type="entry name" value="Peptidase_C48_C"/>
</dbReference>
<feature type="region of interest" description="Disordered" evidence="6">
    <location>
        <begin position="1327"/>
        <end position="1388"/>
    </location>
</feature>
<proteinExistence type="inferred from homology"/>
<feature type="compositionally biased region" description="Low complexity" evidence="6">
    <location>
        <begin position="593"/>
        <end position="611"/>
    </location>
</feature>
<keyword evidence="9" id="KW-1185">Reference proteome</keyword>
<feature type="compositionally biased region" description="Basic and acidic residues" evidence="6">
    <location>
        <begin position="1134"/>
        <end position="1147"/>
    </location>
</feature>
<sequence>MSLQANDAVAHSPSGTDLPANPYSRASPPASETSRVVIDLSSPTKRSNPSSRKEPQSDKCRLRQQKPKRSEDEKRLVGDYTRPADAVNIPDPKSCVPSAKRIMTTKPGANSGFRPLDTMNTGPNASNRKPTTYGKHNRLHMPLIGQVLGAGQTAYLQQREDRAPATPARRLSSRDGYDSRSGGVMSGKRRKIDHVITLDDDHDDEVLDLVQPAGIVSPGTEQDKSYSARAEQSRMSVGSESTVSDFRPSQSTSEFREADKHLRPPQKKARKPSSNTPTSGLRNSPFGGGVLSTSSGVHSARQVLLQNFQQGETEQSLTTHSSSESKAGLVTSRYFHNARINESTEDRTEDRRADVESEDIRIRHKAVPKRAEPISDSYSADELAITPTHQETKSPLRQKLKQTANSGVRRNAWGQVSEEVWPLSFARSSDFEGNGSISKDGHAMLVLRNERSMGFRVQIWEPVDGTYVTQLLIHSKDINKVLADGTSRIRLQGPRNHDGNLGIFDLEFANTSDFLAFRDNNVSSLTPTGKYYAKKDDDMLRMFRTPLPPKNDKVGMSVLVNEPTEVSKQRYREIHETSHTPLLDQLKCAADGPAASAEAGATTTSTGSTRPSRARRSAPIHHLKDIPTRLDVPKYSVETGLGQPWTKSLEFGEGRQRAIVHFDDLPRLDEEEYMNDSLIDFYMIYLFKQLKVPADKVYFFNTYFFTKLTENSGRKSIDYKAIERWTSKVDIFDYDYIVVPINEHQSHWYLAIICNVSKIRRKPIVQDFDAPQVNEGQQSNVSSTTTNHESTTTQRPALSLDPPTMTEELQPQPSDEEPNLFDEAALSLVDRDDVGFEPSHASEVTQARSVRHEPEAGSLVVPLVGADAKDISQGILSQSQLTAPFAKPKGKRKSMPKRDPDQPVVIVLDSLTGNSRSGAVRALKDWIMAEGAQKRGMEAVIKENGYYPKDTQIPMQDNWTDCGVYLLGYVEKFFQNPDDFKNKLLTGSMSAVEDWPELKPSEMRHKMRQIIFDCYKNQEEDRKAHKRAKKGFASSKTPPAPTTHGLLNQSARSTEESHNEDTNLEQLPGDGHSQPTSLQAHTPVRLPPRLGSPFSLDTERAASANKPLQGIISKVSDSPPASTSPVKQVIVASHPEETSEHHPEVRISSRTPQSHGSMRNGQTNADGSPRPVNAPHQTGHAPGTSSLKKRRRQSDDQYQAGSPIAKRQLTRPPWRNHDDSLVNEQLAPCSREGGAPDAPIEIDDSQEVKVVNANHGQHVQASSIAQRKHSSRLPRPKQTLQPSPSFEEISCSSFSTEKSQDGKREGSPVDGALRTWIDEVDYAREKVRHPKAPAPSETNDSLEGKEEAVSDSIEGISQSTDQLQLDGVEDGSIVRETPEPDGRSRVAQNGWLRQDALLL</sequence>
<dbReference type="GO" id="GO:0016926">
    <property type="term" value="P:protein desumoylation"/>
    <property type="evidence" value="ECO:0007669"/>
    <property type="project" value="TreeGrafter"/>
</dbReference>
<feature type="compositionally biased region" description="Polar residues" evidence="6">
    <location>
        <begin position="272"/>
        <end position="282"/>
    </location>
</feature>
<evidence type="ECO:0000256" key="1">
    <source>
        <dbReference type="ARBA" id="ARBA00005234"/>
    </source>
</evidence>
<evidence type="ECO:0000313" key="9">
    <source>
        <dbReference type="Proteomes" id="UP001199106"/>
    </source>
</evidence>
<feature type="region of interest" description="Disordered" evidence="6">
    <location>
        <begin position="770"/>
        <end position="818"/>
    </location>
</feature>
<feature type="region of interest" description="Disordered" evidence="6">
    <location>
        <begin position="1134"/>
        <end position="1219"/>
    </location>
</feature>
<comment type="caution">
    <text evidence="8">The sequence shown here is derived from an EMBL/GenBank/DDBJ whole genome shotgun (WGS) entry which is preliminary data.</text>
</comment>
<feature type="compositionally biased region" description="Polar residues" evidence="6">
    <location>
        <begin position="233"/>
        <end position="253"/>
    </location>
</feature>
<dbReference type="EMBL" id="JAANER010000002">
    <property type="protein sequence ID" value="KAG9193165.1"/>
    <property type="molecule type" value="Genomic_DNA"/>
</dbReference>
<feature type="compositionally biased region" description="Low complexity" evidence="6">
    <location>
        <begin position="779"/>
        <end position="793"/>
    </location>
</feature>
<dbReference type="GO" id="GO:0006508">
    <property type="term" value="P:proteolysis"/>
    <property type="evidence" value="ECO:0007669"/>
    <property type="project" value="UniProtKB-KW"/>
</dbReference>
<feature type="compositionally biased region" description="Polar residues" evidence="6">
    <location>
        <begin position="118"/>
        <end position="130"/>
    </location>
</feature>
<feature type="compositionally biased region" description="Polar residues" evidence="6">
    <location>
        <begin position="41"/>
        <end position="50"/>
    </location>
</feature>
<evidence type="ECO:0000256" key="2">
    <source>
        <dbReference type="ARBA" id="ARBA00022553"/>
    </source>
</evidence>
<dbReference type="PANTHER" id="PTHR46896:SF3">
    <property type="entry name" value="FI06413P-RELATED"/>
    <property type="match status" value="1"/>
</dbReference>
<dbReference type="PROSITE" id="PS50600">
    <property type="entry name" value="ULP_PROTEASE"/>
    <property type="match status" value="1"/>
</dbReference>
<protein>
    <recommendedName>
        <fullName evidence="7">Ubiquitin-like protease family profile domain-containing protein</fullName>
    </recommendedName>
</protein>
<dbReference type="InterPro" id="IPR038765">
    <property type="entry name" value="Papain-like_cys_pep_sf"/>
</dbReference>
<evidence type="ECO:0000256" key="3">
    <source>
        <dbReference type="ARBA" id="ARBA00022670"/>
    </source>
</evidence>
<feature type="compositionally biased region" description="Polar residues" evidence="6">
    <location>
        <begin position="311"/>
        <end position="325"/>
    </location>
</feature>
<keyword evidence="5" id="KW-0378">Hydrolase</keyword>
<dbReference type="GO" id="GO:0005737">
    <property type="term" value="C:cytoplasm"/>
    <property type="evidence" value="ECO:0007669"/>
    <property type="project" value="TreeGrafter"/>
</dbReference>
<dbReference type="InterPro" id="IPR051947">
    <property type="entry name" value="Sentrin-specific_protease"/>
</dbReference>
<feature type="region of interest" description="Disordered" evidence="6">
    <location>
        <begin position="1257"/>
        <end position="1312"/>
    </location>
</feature>
<organism evidence="8 9">
    <name type="scientific">Alternaria panax</name>
    <dbReference type="NCBI Taxonomy" id="48097"/>
    <lineage>
        <taxon>Eukaryota</taxon>
        <taxon>Fungi</taxon>
        <taxon>Dikarya</taxon>
        <taxon>Ascomycota</taxon>
        <taxon>Pezizomycotina</taxon>
        <taxon>Dothideomycetes</taxon>
        <taxon>Pleosporomycetidae</taxon>
        <taxon>Pleosporales</taxon>
        <taxon>Pleosporineae</taxon>
        <taxon>Pleosporaceae</taxon>
        <taxon>Alternaria</taxon>
        <taxon>Alternaria sect. Panax</taxon>
    </lineage>
</organism>
<gene>
    <name evidence="8" type="ORF">G6011_03200</name>
</gene>
<evidence type="ECO:0000313" key="8">
    <source>
        <dbReference type="EMBL" id="KAG9193165.1"/>
    </source>
</evidence>
<evidence type="ECO:0000256" key="5">
    <source>
        <dbReference type="ARBA" id="ARBA00022801"/>
    </source>
</evidence>
<dbReference type="SUPFAM" id="SSF54001">
    <property type="entry name" value="Cysteine proteinases"/>
    <property type="match status" value="1"/>
</dbReference>
<dbReference type="Proteomes" id="UP001199106">
    <property type="component" value="Unassembled WGS sequence"/>
</dbReference>